<evidence type="ECO:0000256" key="6">
    <source>
        <dbReference type="ARBA" id="ARBA00022794"/>
    </source>
</evidence>
<keyword evidence="12" id="KW-1185">Reference proteome</keyword>
<dbReference type="GO" id="GO:0036064">
    <property type="term" value="C:ciliary basal body"/>
    <property type="evidence" value="ECO:0007669"/>
    <property type="project" value="Ensembl"/>
</dbReference>
<feature type="coiled-coil region" evidence="9">
    <location>
        <begin position="1344"/>
        <end position="1401"/>
    </location>
</feature>
<reference evidence="11" key="3">
    <citation type="submission" date="2025-09" db="UniProtKB">
        <authorList>
            <consortium name="Ensembl"/>
        </authorList>
    </citation>
    <scope>IDENTIFICATION</scope>
</reference>
<keyword evidence="4" id="KW-0963">Cytoplasm</keyword>
<feature type="region of interest" description="Disordered" evidence="10">
    <location>
        <begin position="83"/>
        <end position="103"/>
    </location>
</feature>
<evidence type="ECO:0000256" key="9">
    <source>
        <dbReference type="SAM" id="Coils"/>
    </source>
</evidence>
<comment type="similarity">
    <text evidence="2">Belongs to the CEP162 family.</text>
</comment>
<feature type="compositionally biased region" description="Basic and acidic residues" evidence="10">
    <location>
        <begin position="166"/>
        <end position="175"/>
    </location>
</feature>
<dbReference type="PANTHER" id="PTHR34031">
    <property type="entry name" value="CENTROSOMAL PROTEIN OF 162 KDA"/>
    <property type="match status" value="1"/>
</dbReference>
<organism evidence="11 12">
    <name type="scientific">Sarcophilus harrisii</name>
    <name type="common">Tasmanian devil</name>
    <name type="synonym">Sarcophilus laniarius</name>
    <dbReference type="NCBI Taxonomy" id="9305"/>
    <lineage>
        <taxon>Eukaryota</taxon>
        <taxon>Metazoa</taxon>
        <taxon>Chordata</taxon>
        <taxon>Craniata</taxon>
        <taxon>Vertebrata</taxon>
        <taxon>Euteleostomi</taxon>
        <taxon>Mammalia</taxon>
        <taxon>Metatheria</taxon>
        <taxon>Dasyuromorphia</taxon>
        <taxon>Dasyuridae</taxon>
        <taxon>Sarcophilus</taxon>
    </lineage>
</organism>
<evidence type="ECO:0000256" key="1">
    <source>
        <dbReference type="ARBA" id="ARBA00004114"/>
    </source>
</evidence>
<evidence type="ECO:0000256" key="7">
    <source>
        <dbReference type="ARBA" id="ARBA00023054"/>
    </source>
</evidence>
<feature type="compositionally biased region" description="Polar residues" evidence="10">
    <location>
        <begin position="570"/>
        <end position="589"/>
    </location>
</feature>
<dbReference type="InterPro" id="IPR038774">
    <property type="entry name" value="CEP162-like"/>
</dbReference>
<evidence type="ECO:0000256" key="8">
    <source>
        <dbReference type="ARBA" id="ARBA00023212"/>
    </source>
</evidence>
<protein>
    <recommendedName>
        <fullName evidence="3">Centrosomal protein of 162 kDa</fullName>
    </recommendedName>
</protein>
<comment type="subcellular location">
    <subcellularLocation>
        <location evidence="1">Cytoplasm</location>
        <location evidence="1">Cytoskeleton</location>
        <location evidence="1">Microtubule organizing center</location>
        <location evidence="1">Centrosome</location>
        <location evidence="1">Centriole</location>
    </subcellularLocation>
</comment>
<feature type="region of interest" description="Disordered" evidence="10">
    <location>
        <begin position="567"/>
        <end position="596"/>
    </location>
</feature>
<feature type="region of interest" description="Disordered" evidence="10">
    <location>
        <begin position="166"/>
        <end position="199"/>
    </location>
</feature>
<dbReference type="KEGG" id="shr:100935313"/>
<feature type="region of interest" description="Disordered" evidence="10">
    <location>
        <begin position="1130"/>
        <end position="1149"/>
    </location>
</feature>
<feature type="compositionally biased region" description="Polar residues" evidence="10">
    <location>
        <begin position="501"/>
        <end position="510"/>
    </location>
</feature>
<dbReference type="GO" id="GO:0005814">
    <property type="term" value="C:centriole"/>
    <property type="evidence" value="ECO:0007669"/>
    <property type="project" value="UniProtKB-SubCell"/>
</dbReference>
<feature type="region of interest" description="Disordered" evidence="10">
    <location>
        <begin position="20"/>
        <end position="45"/>
    </location>
</feature>
<accession>G3VCM2</accession>
<keyword evidence="7 9" id="KW-0175">Coiled coil</keyword>
<feature type="coiled-coil region" evidence="9">
    <location>
        <begin position="638"/>
        <end position="669"/>
    </location>
</feature>
<dbReference type="Ensembl" id="ENSSHAT00000000937.2">
    <property type="protein sequence ID" value="ENSSHAP00000000926.1"/>
    <property type="gene ID" value="ENSSHAG00000000828.2"/>
</dbReference>
<gene>
    <name evidence="11" type="primary">CEP162</name>
</gene>
<dbReference type="OrthoDB" id="2157184at2759"/>
<keyword evidence="5" id="KW-0493">Microtubule</keyword>
<sequence>MAHHYSKEKLDEEFEQFMKESLSDDSFENSEKTHRRHRKKDLKKKNSTPWWLKDDDFEDNGAFGTNVSFLKSQKVSQPIEIEEATGKVHPCKSSGTSVISRDSLETNDSVVASGPNLGIFGLDTLEEQEEKERFFASLEKGLTSTIDYSKLNKELDSNESAQLKDLFRNKTKMESTEGENEDDSKHEEIPENYSDDFEDEGDVDVLSFTEKEENQYEQNPKSSEEINASVNIKEKTGMLANVMLLDSLDSVGEVEVDSQDKRTTKLLTQADINDNEMTGTGMSCGQSNSDLEALHHAYHHIDQSLGDTDEPKIESSKSLLQDAPQEMEECSKNISPSESDLHTVEELMKPIRMDSLLGNCFAGQPVSTKKLIDSKTTEFVSPLPLKKQPPVISQEQQQHLDQFLEKNEKNFLQKTTNKINESSLPRVTSTEEHIDKMQLDVLRKKLYQDSSPLLHDNKINQTIRPQLPQLSSGEDISPIITKQTTSKKTRSTPPLLKRKSQSGPYASVRSSGYGKSYSPIKAFSTVEKKTSKEIMKKENLKSKSPPYKIRQKGNLFATKIIRSGAAGKQVTKTESGLTTPNKSVANDPQRQVPPGADSRLLCPDDSILCPSENQERELFWLKKVQEAEEKWSGAQTVIEQIKANFSEKEKELENKMEEIKKKQEKELFRVNQDNYILQAKLNSFEETSKKLKWLNIGEPIGPISEEKLKQIQKEIQEQETLLQGYQQENERLYKQVKELQVQNKKNEERLFKENQCLLTELASLKEQLNKSSFPSQVVQDSEPNKNQSFTELLAELRTTLKEKNKLLEEIKILKQDKQALEVDLEKTKKERDLAKDQIIYTSGEKSHEIKLIEETHKQEISRLQKRLQWYAENQELLDKDAIRLREANEEIEKLKLQVEKLKTEAGNQSAQQKSRLKDRAVDSKKIQDLERQVKEMEGIIKRRYPNSLPALILAASAAGDVDNSSKNTVEFMEKRIKKLETELEGKDEEAKKSLRTMEQQFQKIKIQYEQRLMELEQHLAIKLTDEQKKHENSANMKILEQELCDMKEAYQVTVKTLEGEIEILKNQNAKLEFRNNERDDKDFQSLEFQVEQAHTKARLVRLNQELAAKEREIQDLTKTIEKLQKERRLMLSNQNPVDKPGNEERSAKKVKKDLLVSNKRNTESFPETLDSKLYEPRAFADSHPSEVLQENSRLKKEVERLTSEMNEQRTKSEAALAHSESNVKRTKEDAAEHIAALKASHQREVEKLLCQHAIENSSSKIAELNRKISTQEVLIKHLQTQVNELQGNKESLAISQVREEILQKEISKLLEELQEAKESHTPEMKHFMGLERKIKHMEMRHVQREQELQQIIQQTRQVVETEQEKEVEKWKRLAQLKNQELEKFRIELDSILDVLRELHRQGVVVPVPFSDEY</sequence>
<feature type="compositionally biased region" description="Basic residues" evidence="10">
    <location>
        <begin position="485"/>
        <end position="500"/>
    </location>
</feature>
<name>G3VCM2_SARHA</name>
<dbReference type="GO" id="GO:0034451">
    <property type="term" value="C:centriolar satellite"/>
    <property type="evidence" value="ECO:0007669"/>
    <property type="project" value="Ensembl"/>
</dbReference>
<dbReference type="PANTHER" id="PTHR34031:SF1">
    <property type="entry name" value="CENTROSOMAL PROTEIN OF 162 KDA"/>
    <property type="match status" value="1"/>
</dbReference>
<feature type="coiled-coil region" evidence="9">
    <location>
        <begin position="877"/>
        <end position="911"/>
    </location>
</feature>
<evidence type="ECO:0000256" key="4">
    <source>
        <dbReference type="ARBA" id="ARBA00022490"/>
    </source>
</evidence>
<dbReference type="GeneID" id="100935313"/>
<evidence type="ECO:0000256" key="10">
    <source>
        <dbReference type="SAM" id="MobiDB-lite"/>
    </source>
</evidence>
<reference evidence="11" key="2">
    <citation type="submission" date="2025-08" db="UniProtKB">
        <authorList>
            <consortium name="Ensembl"/>
        </authorList>
    </citation>
    <scope>IDENTIFICATION</scope>
</reference>
<proteinExistence type="inferred from homology"/>
<dbReference type="HOGENOM" id="CLU_005179_0_0_1"/>
<dbReference type="FunCoup" id="G3VCM2">
    <property type="interactions" value="1843"/>
</dbReference>
<dbReference type="GO" id="GO:0060271">
    <property type="term" value="P:cilium assembly"/>
    <property type="evidence" value="ECO:0007669"/>
    <property type="project" value="Ensembl"/>
</dbReference>
<dbReference type="GO" id="GO:0005879">
    <property type="term" value="C:axonemal microtubule"/>
    <property type="evidence" value="ECO:0007669"/>
    <property type="project" value="Ensembl"/>
</dbReference>
<feature type="compositionally biased region" description="Basic residues" evidence="10">
    <location>
        <begin position="33"/>
        <end position="45"/>
    </location>
</feature>
<feature type="coiled-coil region" evidence="9">
    <location>
        <begin position="708"/>
        <end position="837"/>
    </location>
</feature>
<feature type="compositionally biased region" description="Polar residues" evidence="10">
    <location>
        <begin position="93"/>
        <end position="103"/>
    </location>
</feature>
<feature type="coiled-coil region" evidence="9">
    <location>
        <begin position="962"/>
        <end position="996"/>
    </location>
</feature>
<evidence type="ECO:0000313" key="11">
    <source>
        <dbReference type="Ensembl" id="ENSSHAP00000000926.1"/>
    </source>
</evidence>
<evidence type="ECO:0000256" key="5">
    <source>
        <dbReference type="ARBA" id="ARBA00022701"/>
    </source>
</evidence>
<reference evidence="11 12" key="1">
    <citation type="journal article" date="2011" name="Proc. Natl. Acad. Sci. U.S.A.">
        <title>Genetic diversity and population structure of the endangered marsupial Sarcophilus harrisii (Tasmanian devil).</title>
        <authorList>
            <person name="Miller W."/>
            <person name="Hayes V.M."/>
            <person name="Ratan A."/>
            <person name="Petersen D.C."/>
            <person name="Wittekindt N.E."/>
            <person name="Miller J."/>
            <person name="Walenz B."/>
            <person name="Knight J."/>
            <person name="Qi J."/>
            <person name="Zhao F."/>
            <person name="Wang Q."/>
            <person name="Bedoya-Reina O.C."/>
            <person name="Katiyar N."/>
            <person name="Tomsho L.P."/>
            <person name="Kasson L.M."/>
            <person name="Hardie R.A."/>
            <person name="Woodbridge P."/>
            <person name="Tindall E.A."/>
            <person name="Bertelsen M.F."/>
            <person name="Dixon D."/>
            <person name="Pyecroft S."/>
            <person name="Helgen K.M."/>
            <person name="Lesk A.M."/>
            <person name="Pringle T.H."/>
            <person name="Patterson N."/>
            <person name="Zhang Y."/>
            <person name="Kreiss A."/>
            <person name="Woods G.M."/>
            <person name="Jones M.E."/>
            <person name="Schuster S.C."/>
        </authorList>
    </citation>
    <scope>NUCLEOTIDE SEQUENCE [LARGE SCALE GENOMIC DNA]</scope>
</reference>
<dbReference type="RefSeq" id="XP_012404649.1">
    <property type="nucleotide sequence ID" value="XM_012549195.3"/>
</dbReference>
<dbReference type="GO" id="GO:0005654">
    <property type="term" value="C:nucleoplasm"/>
    <property type="evidence" value="ECO:0007669"/>
    <property type="project" value="Ensembl"/>
</dbReference>
<dbReference type="GO" id="GO:0005829">
    <property type="term" value="C:cytosol"/>
    <property type="evidence" value="ECO:0007669"/>
    <property type="project" value="Ensembl"/>
</dbReference>
<dbReference type="GO" id="GO:0005794">
    <property type="term" value="C:Golgi apparatus"/>
    <property type="evidence" value="ECO:0007669"/>
    <property type="project" value="Ensembl"/>
</dbReference>
<dbReference type="Proteomes" id="UP000007648">
    <property type="component" value="Unassembled WGS sequence"/>
</dbReference>
<dbReference type="CTD" id="22832"/>
<feature type="region of interest" description="Disordered" evidence="10">
    <location>
        <begin position="1204"/>
        <end position="1224"/>
    </location>
</feature>
<evidence type="ECO:0000313" key="12">
    <source>
        <dbReference type="Proteomes" id="UP000007648"/>
    </source>
</evidence>
<feature type="region of interest" description="Disordered" evidence="10">
    <location>
        <begin position="468"/>
        <end position="515"/>
    </location>
</feature>
<evidence type="ECO:0000256" key="3">
    <source>
        <dbReference type="ARBA" id="ARBA00021406"/>
    </source>
</evidence>
<keyword evidence="6" id="KW-0970">Cilium biogenesis/degradation</keyword>
<evidence type="ECO:0000256" key="2">
    <source>
        <dbReference type="ARBA" id="ARBA00009485"/>
    </source>
</evidence>
<keyword evidence="8" id="KW-0206">Cytoskeleton</keyword>
<dbReference type="InParanoid" id="G3VCM2"/>
<feature type="coiled-coil region" evidence="9">
    <location>
        <begin position="1261"/>
        <end position="1319"/>
    </location>
</feature>
<dbReference type="GeneTree" id="ENSGT00390000009631"/>